<dbReference type="PANTHER" id="PTHR43731:SF26">
    <property type="entry name" value="RHOMBOID-LIKE PROTEIN 10, CHLOROPLASTIC"/>
    <property type="match status" value="1"/>
</dbReference>
<dbReference type="InterPro" id="IPR050925">
    <property type="entry name" value="Rhomboid_protease_S54"/>
</dbReference>
<feature type="transmembrane region" description="Helical" evidence="5">
    <location>
        <begin position="118"/>
        <end position="139"/>
    </location>
</feature>
<dbReference type="Pfam" id="PF01694">
    <property type="entry name" value="Rhomboid"/>
    <property type="match status" value="1"/>
</dbReference>
<dbReference type="Gene3D" id="1.20.1540.10">
    <property type="entry name" value="Rhomboid-like"/>
    <property type="match status" value="1"/>
</dbReference>
<dbReference type="Proteomes" id="UP000183138">
    <property type="component" value="Unassembled WGS sequence"/>
</dbReference>
<keyword evidence="4 5" id="KW-0472">Membrane</keyword>
<feature type="transmembrane region" description="Helical" evidence="5">
    <location>
        <begin position="78"/>
        <end position="106"/>
    </location>
</feature>
<dbReference type="InterPro" id="IPR035952">
    <property type="entry name" value="Rhomboid-like_sf"/>
</dbReference>
<dbReference type="SUPFAM" id="SSF144091">
    <property type="entry name" value="Rhomboid-like"/>
    <property type="match status" value="1"/>
</dbReference>
<evidence type="ECO:0000256" key="2">
    <source>
        <dbReference type="ARBA" id="ARBA00022692"/>
    </source>
</evidence>
<comment type="subcellular location">
    <subcellularLocation>
        <location evidence="1">Membrane</location>
        <topology evidence="1">Multi-pass membrane protein</topology>
    </subcellularLocation>
</comment>
<feature type="transmembrane region" description="Helical" evidence="5">
    <location>
        <begin position="207"/>
        <end position="226"/>
    </location>
</feature>
<evidence type="ECO:0000313" key="7">
    <source>
        <dbReference type="EMBL" id="OIR23599.1"/>
    </source>
</evidence>
<comment type="caution">
    <text evidence="7">The sequence shown here is derived from an EMBL/GenBank/DDBJ whole genome shotgun (WGS) entry which is preliminary data.</text>
</comment>
<evidence type="ECO:0000259" key="6">
    <source>
        <dbReference type="Pfam" id="PF01694"/>
    </source>
</evidence>
<evidence type="ECO:0000256" key="3">
    <source>
        <dbReference type="ARBA" id="ARBA00022989"/>
    </source>
</evidence>
<dbReference type="GO" id="GO:0004252">
    <property type="term" value="F:serine-type endopeptidase activity"/>
    <property type="evidence" value="ECO:0007669"/>
    <property type="project" value="InterPro"/>
</dbReference>
<evidence type="ECO:0000256" key="1">
    <source>
        <dbReference type="ARBA" id="ARBA00004141"/>
    </source>
</evidence>
<gene>
    <name evidence="7" type="ORF">BEU00_01955</name>
</gene>
<feature type="transmembrane region" description="Helical" evidence="5">
    <location>
        <begin position="178"/>
        <end position="201"/>
    </location>
</feature>
<keyword evidence="3 5" id="KW-1133">Transmembrane helix</keyword>
<reference evidence="7 8" key="1">
    <citation type="submission" date="2016-08" db="EMBL/GenBank/DDBJ databases">
        <title>New Insights into Marine Group III Euryarchaeota, from dark to light.</title>
        <authorList>
            <person name="Haro-Moreno J.M."/>
            <person name="Rodriguez-Valera F."/>
            <person name="Lopez-Garcia P."/>
            <person name="Moreira D."/>
            <person name="Martin-Cuadrado A.B."/>
        </authorList>
    </citation>
    <scope>NUCLEOTIDE SEQUENCE [LARGE SCALE GENOMIC DNA]</scope>
    <source>
        <strain evidence="7">CG-Epi3</strain>
    </source>
</reference>
<evidence type="ECO:0000256" key="4">
    <source>
        <dbReference type="ARBA" id="ARBA00023136"/>
    </source>
</evidence>
<sequence length="300" mass="33281">MAEPISSMGTLILIVIGLLVSYYCLRNQFMVSQSLVFINFSIFASWWVIYLISPKHGVEAIIDLGFKSQYLAEPQFRLVSIITAMFMHGGSMHILMNMLVLILLGVPFEERIGSRSFTLIYFISGIMGSLITGTVSVFNEEGLNTLNIGASGAVFGVMGGFALLYPRDEIPMLLGPIFLQRVPVILATIVFVAMETFYVGMNTQDGIGHGTHMASFIAGVFLSPLFPKKGIAEKQSISFDRDYLTKLYQKSNKGQYELDMLKNADEPELQSAWLESFLEKQTCLECTNPLDSKGECSHCS</sequence>
<dbReference type="GO" id="GO:0016020">
    <property type="term" value="C:membrane"/>
    <property type="evidence" value="ECO:0007669"/>
    <property type="project" value="UniProtKB-SubCell"/>
</dbReference>
<feature type="transmembrane region" description="Helical" evidence="5">
    <location>
        <begin position="34"/>
        <end position="53"/>
    </location>
</feature>
<keyword evidence="2 5" id="KW-0812">Transmembrane</keyword>
<feature type="domain" description="Peptidase S54 rhomboid" evidence="6">
    <location>
        <begin position="77"/>
        <end position="226"/>
    </location>
</feature>
<proteinExistence type="predicted"/>
<name>A0A1J5TRP0_9ARCH</name>
<evidence type="ECO:0000313" key="8">
    <source>
        <dbReference type="Proteomes" id="UP000183138"/>
    </source>
</evidence>
<dbReference type="InterPro" id="IPR022764">
    <property type="entry name" value="Peptidase_S54_rhomboid_dom"/>
</dbReference>
<feature type="transmembrane region" description="Helical" evidence="5">
    <location>
        <begin position="145"/>
        <end position="166"/>
    </location>
</feature>
<dbReference type="EMBL" id="MIYY01000002">
    <property type="protein sequence ID" value="OIR23599.1"/>
    <property type="molecule type" value="Genomic_DNA"/>
</dbReference>
<feature type="transmembrane region" description="Helical" evidence="5">
    <location>
        <begin position="6"/>
        <end position="25"/>
    </location>
</feature>
<accession>A0A1J5TRP0</accession>
<organism evidence="7 8">
    <name type="scientific">Marine Group III euryarchaeote CG-Epi3</name>
    <dbReference type="NCBI Taxonomy" id="1888997"/>
    <lineage>
        <taxon>Archaea</taxon>
        <taxon>Methanobacteriati</taxon>
        <taxon>Thermoplasmatota</taxon>
        <taxon>Thermoplasmata</taxon>
        <taxon>Candidatus Thermoprofundales</taxon>
    </lineage>
</organism>
<evidence type="ECO:0000256" key="5">
    <source>
        <dbReference type="SAM" id="Phobius"/>
    </source>
</evidence>
<dbReference type="PANTHER" id="PTHR43731">
    <property type="entry name" value="RHOMBOID PROTEASE"/>
    <property type="match status" value="1"/>
</dbReference>
<dbReference type="AlphaFoldDB" id="A0A1J5TRP0"/>
<protein>
    <recommendedName>
        <fullName evidence="6">Peptidase S54 rhomboid domain-containing protein</fullName>
    </recommendedName>
</protein>